<evidence type="ECO:0000313" key="4">
    <source>
        <dbReference type="Proteomes" id="UP001162162"/>
    </source>
</evidence>
<dbReference type="Pfam" id="PF00106">
    <property type="entry name" value="adh_short"/>
    <property type="match status" value="1"/>
</dbReference>
<comment type="caution">
    <text evidence="3">The sequence shown here is derived from an EMBL/GenBank/DDBJ whole genome shotgun (WGS) entry which is preliminary data.</text>
</comment>
<dbReference type="PANTHER" id="PTHR44229:SF8">
    <property type="entry name" value="ALCOHOL DEHYDROGENASE-RELATED"/>
    <property type="match status" value="1"/>
</dbReference>
<dbReference type="InterPro" id="IPR036291">
    <property type="entry name" value="NAD(P)-bd_dom_sf"/>
</dbReference>
<dbReference type="SUPFAM" id="SSF51735">
    <property type="entry name" value="NAD(P)-binding Rossmann-fold domains"/>
    <property type="match status" value="1"/>
</dbReference>
<dbReference type="EMBL" id="JAPWTK010000012">
    <property type="protein sequence ID" value="KAJ8959634.1"/>
    <property type="molecule type" value="Genomic_DNA"/>
</dbReference>
<reference evidence="3" key="1">
    <citation type="journal article" date="2023" name="Insect Mol. Biol.">
        <title>Genome sequencing provides insights into the evolution of gene families encoding plant cell wall-degrading enzymes in longhorned beetles.</title>
        <authorList>
            <person name="Shin N.R."/>
            <person name="Okamura Y."/>
            <person name="Kirsch R."/>
            <person name="Pauchet Y."/>
        </authorList>
    </citation>
    <scope>NUCLEOTIDE SEQUENCE</scope>
    <source>
        <strain evidence="3">AMC_N1</strain>
    </source>
</reference>
<dbReference type="GO" id="GO:0005737">
    <property type="term" value="C:cytoplasm"/>
    <property type="evidence" value="ECO:0007669"/>
    <property type="project" value="TreeGrafter"/>
</dbReference>
<dbReference type="AlphaFoldDB" id="A0AAV8Z6U1"/>
<dbReference type="Gene3D" id="3.40.50.720">
    <property type="entry name" value="NAD(P)-binding Rossmann-like Domain"/>
    <property type="match status" value="1"/>
</dbReference>
<proteinExistence type="inferred from homology"/>
<sequence length="114" mass="12328">MSFNLKNKVALITGGASGIGLHYAKELLRKGAKGVTLADVNPQFGANALKGIQDEFGANKAIFVKTDVTNIHEFEDAFKKTLESFGNIDILFNNAGIMNDSVWEKEVAINIVSI</sequence>
<dbReference type="GO" id="GO:0016616">
    <property type="term" value="F:oxidoreductase activity, acting on the CH-OH group of donors, NAD or NADP as acceptor"/>
    <property type="evidence" value="ECO:0007669"/>
    <property type="project" value="TreeGrafter"/>
</dbReference>
<protein>
    <submittedName>
        <fullName evidence="3">Uncharacterized protein</fullName>
    </submittedName>
</protein>
<evidence type="ECO:0000256" key="1">
    <source>
        <dbReference type="ARBA" id="ARBA00006484"/>
    </source>
</evidence>
<evidence type="ECO:0000256" key="2">
    <source>
        <dbReference type="ARBA" id="ARBA00023002"/>
    </source>
</evidence>
<keyword evidence="2" id="KW-0560">Oxidoreductase</keyword>
<accession>A0AAV8Z6U1</accession>
<gene>
    <name evidence="3" type="ORF">NQ318_021821</name>
</gene>
<dbReference type="InterPro" id="IPR002347">
    <property type="entry name" value="SDR_fam"/>
</dbReference>
<dbReference type="Proteomes" id="UP001162162">
    <property type="component" value="Unassembled WGS sequence"/>
</dbReference>
<comment type="similarity">
    <text evidence="1">Belongs to the short-chain dehydrogenases/reductases (SDR) family.</text>
</comment>
<name>A0AAV8Z6U1_9CUCU</name>
<dbReference type="PANTHER" id="PTHR44229">
    <property type="entry name" value="15-HYDROXYPROSTAGLANDIN DEHYDROGENASE [NAD(+)]"/>
    <property type="match status" value="1"/>
</dbReference>
<keyword evidence="4" id="KW-1185">Reference proteome</keyword>
<dbReference type="PRINTS" id="PR00081">
    <property type="entry name" value="GDHRDH"/>
</dbReference>
<organism evidence="3 4">
    <name type="scientific">Aromia moschata</name>
    <dbReference type="NCBI Taxonomy" id="1265417"/>
    <lineage>
        <taxon>Eukaryota</taxon>
        <taxon>Metazoa</taxon>
        <taxon>Ecdysozoa</taxon>
        <taxon>Arthropoda</taxon>
        <taxon>Hexapoda</taxon>
        <taxon>Insecta</taxon>
        <taxon>Pterygota</taxon>
        <taxon>Neoptera</taxon>
        <taxon>Endopterygota</taxon>
        <taxon>Coleoptera</taxon>
        <taxon>Polyphaga</taxon>
        <taxon>Cucujiformia</taxon>
        <taxon>Chrysomeloidea</taxon>
        <taxon>Cerambycidae</taxon>
        <taxon>Cerambycinae</taxon>
        <taxon>Callichromatini</taxon>
        <taxon>Aromia</taxon>
    </lineage>
</organism>
<evidence type="ECO:0000313" key="3">
    <source>
        <dbReference type="EMBL" id="KAJ8959634.1"/>
    </source>
</evidence>